<keyword evidence="2" id="KW-1185">Reference proteome</keyword>
<sequence>MKISANKQLIDTVKNYIRHPYEFGGYPKILIMRDGGCLCSKCTHENFTRLLEELRDESDLAWMPADVGIFWEGADFPCGNCQTPIPSAYGDPEEEEEE</sequence>
<dbReference type="Proteomes" id="UP000502319">
    <property type="component" value="Segment"/>
</dbReference>
<proteinExistence type="predicted"/>
<evidence type="ECO:0000313" key="2">
    <source>
        <dbReference type="Proteomes" id="UP000502319"/>
    </source>
</evidence>
<organism evidence="1 2">
    <name type="scientific">Klebsiella phage KpS8</name>
    <dbReference type="NCBI Taxonomy" id="2847815"/>
    <lineage>
        <taxon>Viruses</taxon>
        <taxon>Duplodnaviria</taxon>
        <taxon>Heunggongvirae</taxon>
        <taxon>Uroviricota</taxon>
        <taxon>Caudoviricetes</taxon>
        <taxon>Vequintavirinae</taxon>
        <taxon>Mydovirus</taxon>
        <taxon>Mydovirus KpS8</taxon>
    </lineage>
</organism>
<gene>
    <name evidence="1" type="ORF">kps8_219</name>
</gene>
<reference evidence="1 2" key="1">
    <citation type="submission" date="2020-03" db="EMBL/GenBank/DDBJ databases">
        <title>Complete genome sequence of Klebsiella pneumoniae phage KpS8.</title>
        <authorList>
            <person name="Denisenko E."/>
            <person name="Kislichkina A."/>
            <person name="Verevkin V."/>
            <person name="Krasilnikova V."/>
            <person name="Volozhantsev N."/>
        </authorList>
    </citation>
    <scope>NUCLEOTIDE SEQUENCE [LARGE SCALE GENOMIC DNA]</scope>
</reference>
<protein>
    <submittedName>
        <fullName evidence="1">Uncharacterized protein</fullName>
    </submittedName>
</protein>
<name>A0A6H0X4Q3_9CAUD</name>
<dbReference type="EMBL" id="MT178275">
    <property type="protein sequence ID" value="QIW88391.1"/>
    <property type="molecule type" value="Genomic_DNA"/>
</dbReference>
<accession>A0A6H0X4Q3</accession>
<evidence type="ECO:0000313" key="1">
    <source>
        <dbReference type="EMBL" id="QIW88391.1"/>
    </source>
</evidence>